<evidence type="ECO:0008006" key="4">
    <source>
        <dbReference type="Google" id="ProtNLM"/>
    </source>
</evidence>
<dbReference type="RefSeq" id="WP_277863053.1">
    <property type="nucleotide sequence ID" value="NZ_JARRAG010000002.1"/>
</dbReference>
<name>A0ABT6FH90_9BACT</name>
<feature type="transmembrane region" description="Helical" evidence="1">
    <location>
        <begin position="147"/>
        <end position="173"/>
    </location>
</feature>
<protein>
    <recommendedName>
        <fullName evidence="4">Glycosyltransferase RgtA/B/C/D-like domain-containing protein</fullName>
    </recommendedName>
</protein>
<organism evidence="2 3">
    <name type="scientific">Paludisphaera mucosa</name>
    <dbReference type="NCBI Taxonomy" id="3030827"/>
    <lineage>
        <taxon>Bacteria</taxon>
        <taxon>Pseudomonadati</taxon>
        <taxon>Planctomycetota</taxon>
        <taxon>Planctomycetia</taxon>
        <taxon>Isosphaerales</taxon>
        <taxon>Isosphaeraceae</taxon>
        <taxon>Paludisphaera</taxon>
    </lineage>
</organism>
<feature type="transmembrane region" description="Helical" evidence="1">
    <location>
        <begin position="29"/>
        <end position="50"/>
    </location>
</feature>
<accession>A0ABT6FH90</accession>
<feature type="transmembrane region" description="Helical" evidence="1">
    <location>
        <begin position="185"/>
        <end position="212"/>
    </location>
</feature>
<feature type="transmembrane region" description="Helical" evidence="1">
    <location>
        <begin position="85"/>
        <end position="102"/>
    </location>
</feature>
<evidence type="ECO:0000313" key="2">
    <source>
        <dbReference type="EMBL" id="MDG3006760.1"/>
    </source>
</evidence>
<evidence type="ECO:0000256" key="1">
    <source>
        <dbReference type="SAM" id="Phobius"/>
    </source>
</evidence>
<comment type="caution">
    <text evidence="2">The sequence shown here is derived from an EMBL/GenBank/DDBJ whole genome shotgun (WGS) entry which is preliminary data.</text>
</comment>
<dbReference type="Proteomes" id="UP001216907">
    <property type="component" value="Unassembled WGS sequence"/>
</dbReference>
<feature type="transmembrane region" description="Helical" evidence="1">
    <location>
        <begin position="232"/>
        <end position="249"/>
    </location>
</feature>
<feature type="transmembrane region" description="Helical" evidence="1">
    <location>
        <begin position="298"/>
        <end position="323"/>
    </location>
</feature>
<proteinExistence type="predicted"/>
<gene>
    <name evidence="2" type="ORF">PZE19_23570</name>
</gene>
<reference evidence="2 3" key="1">
    <citation type="submission" date="2023-03" db="EMBL/GenBank/DDBJ databases">
        <title>Paludisphaera mucosa sp. nov. a novel planctomycete from northern fen.</title>
        <authorList>
            <person name="Ivanova A."/>
        </authorList>
    </citation>
    <scope>NUCLEOTIDE SEQUENCE [LARGE SCALE GENOMIC DNA]</scope>
    <source>
        <strain evidence="2 3">Pla2</strain>
    </source>
</reference>
<keyword evidence="1" id="KW-0472">Membrane</keyword>
<sequence length="555" mass="59835">MTIGKSPQASGRPAAPPDAPLSASWRHEALVDLLMLAPALAAVWAVPWFVTQDGLAHLYNALILVDSLRGGPTFGDYYQVRWDPLPNWGGHLTLMGLLAIVPPRAADRIMTSLTLVGVALAAAWLHGKVAGGRPSFAARALTALTAMSFSWLMGFASFQLGVCLFAVTLGVWWEGRNGLRGGRMAAIAGLLTLGYFCHLVSLGLTVFALGFLAIATPGVPRERFWRERGGRLALSLSPLVVLVLVYLRLSQRGGAMSPRFAKPEEFFSIAGWMGRLGWVDPVSFAIKSSLPFSGRTWAPFVVFSPIVWLVAAGALLTAATLRIPREAGPAAGERRAWLGLAAVLLLASVFGPDSMGAGHGEYLPQRVALLGLVAVIPAIGPPSRSALARLGAAAMGVALVLQAVSVWDYALYAHETAGPIAETAPRVGRGHRVAALLGDVRTRFRVNPALHAPCWLGIAGSNIVWNNYETRHYYFPVQFRDGFSQPDSKDLEEIALLGGARGVRLWERVLDAHHEAIDVLVVWRGDPDLDAATGRWFEPVDREGDVQIFRPRDPR</sequence>
<dbReference type="EMBL" id="JARRAG010000002">
    <property type="protein sequence ID" value="MDG3006760.1"/>
    <property type="molecule type" value="Genomic_DNA"/>
</dbReference>
<feature type="transmembrane region" description="Helical" evidence="1">
    <location>
        <begin position="109"/>
        <end position="127"/>
    </location>
</feature>
<keyword evidence="1" id="KW-0812">Transmembrane</keyword>
<keyword evidence="1" id="KW-1133">Transmembrane helix</keyword>
<evidence type="ECO:0000313" key="3">
    <source>
        <dbReference type="Proteomes" id="UP001216907"/>
    </source>
</evidence>
<keyword evidence="3" id="KW-1185">Reference proteome</keyword>